<dbReference type="EMBL" id="CP034464">
    <property type="protein sequence ID" value="AZP11379.1"/>
    <property type="molecule type" value="Genomic_DNA"/>
</dbReference>
<sequence>MASNVSGKAYALTVLSPIKNAYTPEQIAYADLVRDRLQAWNDEDNSPMALVPNTYLCRYFVLDDVVNQSLPGGGALDTISDFLPLVPDPIRRSALPYEDHLQSRYLVFSCNFYCGPDGDPDPYLRAMWNNISARIKEVWGYCYGFEGVNSAETFIAYIKRCSLPPALFFVGSNDDSLDEQLKALYLKQEFSKFAVENQGLDAASLKIKLQAFMQRVAPKNLSAPSWSAGQYKL</sequence>
<dbReference type="OrthoDB" id="5892745at2"/>
<name>A0A3S9HH11_9BURK</name>
<gene>
    <name evidence="1" type="ORF">EJN92_04795</name>
</gene>
<dbReference type="KEGG" id="upv:EJN92_04795"/>
<protein>
    <submittedName>
        <fullName evidence="1">Uncharacterized protein</fullName>
    </submittedName>
</protein>
<reference evidence="1 2" key="1">
    <citation type="journal article" date="2011" name="Int. J. Syst. Evol. Microbiol.">
        <title>Description of Undibacterium oligocarboniphilum sp. nov., isolated from purified water, and Undibacterium pigrum strain CCUG 49012 as the type strain of Undibacterium parvum sp. nov., and emended descriptions of the genus Undibacterium and the species Undibacterium pigrum.</title>
        <authorList>
            <person name="Eder W."/>
            <person name="Wanner G."/>
            <person name="Ludwig W."/>
            <person name="Busse H.J."/>
            <person name="Ziemke-Kageler F."/>
            <person name="Lang E."/>
        </authorList>
    </citation>
    <scope>NUCLEOTIDE SEQUENCE [LARGE SCALE GENOMIC DNA]</scope>
    <source>
        <strain evidence="1 2">DSM 23061</strain>
    </source>
</reference>
<evidence type="ECO:0000313" key="2">
    <source>
        <dbReference type="Proteomes" id="UP000275663"/>
    </source>
</evidence>
<organism evidence="1 2">
    <name type="scientific">Undibacterium parvum</name>
    <dbReference type="NCBI Taxonomy" id="401471"/>
    <lineage>
        <taxon>Bacteria</taxon>
        <taxon>Pseudomonadati</taxon>
        <taxon>Pseudomonadota</taxon>
        <taxon>Betaproteobacteria</taxon>
        <taxon>Burkholderiales</taxon>
        <taxon>Oxalobacteraceae</taxon>
        <taxon>Undibacterium</taxon>
    </lineage>
</organism>
<proteinExistence type="predicted"/>
<accession>A0A3S9HH11</accession>
<evidence type="ECO:0000313" key="1">
    <source>
        <dbReference type="EMBL" id="AZP11379.1"/>
    </source>
</evidence>
<dbReference type="AlphaFoldDB" id="A0A3S9HH11"/>
<dbReference type="RefSeq" id="WP_126126767.1">
    <property type="nucleotide sequence ID" value="NZ_CP034464.1"/>
</dbReference>
<keyword evidence="2" id="KW-1185">Reference proteome</keyword>
<dbReference type="Proteomes" id="UP000275663">
    <property type="component" value="Chromosome"/>
</dbReference>